<dbReference type="SMART" id="SM00028">
    <property type="entry name" value="TPR"/>
    <property type="match status" value="6"/>
</dbReference>
<keyword evidence="2" id="KW-0472">Membrane</keyword>
<dbReference type="InterPro" id="IPR011990">
    <property type="entry name" value="TPR-like_helical_dom_sf"/>
</dbReference>
<dbReference type="PANTHER" id="PTHR47050">
    <property type="entry name" value="TETRATRICOPEPTIDE REPEAT PROTEIN 24"/>
    <property type="match status" value="1"/>
</dbReference>
<reference evidence="3" key="2">
    <citation type="submission" date="2025-08" db="UniProtKB">
        <authorList>
            <consortium name="Ensembl"/>
        </authorList>
    </citation>
    <scope>IDENTIFICATION</scope>
</reference>
<keyword evidence="2" id="KW-1133">Transmembrane helix</keyword>
<proteinExistence type="predicted"/>
<dbReference type="Ensembl" id="ENSDCDT00010061796.1">
    <property type="protein sequence ID" value="ENSDCDP00010051342.1"/>
    <property type="gene ID" value="ENSDCDG00010030272.1"/>
</dbReference>
<sequence>MASDGLPPLEGHKRKKKSDNGSRSKGGNANKSKVLVDIEWFTSSGHSALQQGDSGEALHCFKKAFKAAAEIEEIRVQRACAFNLGAAYVEAGKPQKGLDFLKKAQPGERGERVADLQFNLGVAHEALEDQAQAAGHYLQAARLYRSQGDGCSEGDTCMKLARCSLRAKDWTQAAQNFQRAGESYRVAGRLDSAAMALKEAGSHMLQSGSFTADDIITVFTECLELSVNIKDQNTLCKLYTDLGLSFSQLKLFPEAAECYEQALPLACSKPRRLAVVLQNLGAVHNTLSQYEQALDFHREAAALHGSLGSRRAQGRCFSNLAFALSQLENLEEAGENYLHSLQAFKDTGRCVCVCVYVVPNMIFKFSLVTPGISSEGHSITDCVYSGKQQPSIQTLNLSFVLFFPSLPFFFIAIMCLKLIPVTISYRKTFSRCRGSVTSNLIYPTLGQWWPSG</sequence>
<evidence type="ECO:0000313" key="4">
    <source>
        <dbReference type="Proteomes" id="UP000694580"/>
    </source>
</evidence>
<evidence type="ECO:0000256" key="1">
    <source>
        <dbReference type="SAM" id="MobiDB-lite"/>
    </source>
</evidence>
<dbReference type="AlphaFoldDB" id="A0AAY4E0Q7"/>
<keyword evidence="4" id="KW-1185">Reference proteome</keyword>
<dbReference type="GeneTree" id="ENSGT00730000111346"/>
<reference evidence="3" key="3">
    <citation type="submission" date="2025-09" db="UniProtKB">
        <authorList>
            <consortium name="Ensembl"/>
        </authorList>
    </citation>
    <scope>IDENTIFICATION</scope>
</reference>
<dbReference type="InterPro" id="IPR024812">
    <property type="entry name" value="TPR_24"/>
</dbReference>
<dbReference type="SUPFAM" id="SSF48452">
    <property type="entry name" value="TPR-like"/>
    <property type="match status" value="2"/>
</dbReference>
<feature type="region of interest" description="Disordered" evidence="1">
    <location>
        <begin position="1"/>
        <end position="29"/>
    </location>
</feature>
<dbReference type="Gene3D" id="1.25.40.10">
    <property type="entry name" value="Tetratricopeptide repeat domain"/>
    <property type="match status" value="2"/>
</dbReference>
<dbReference type="Pfam" id="PF13424">
    <property type="entry name" value="TPR_12"/>
    <property type="match status" value="1"/>
</dbReference>
<evidence type="ECO:0000313" key="3">
    <source>
        <dbReference type="Ensembl" id="ENSDCDP00010051342.1"/>
    </source>
</evidence>
<accession>A0AAY4E0Q7</accession>
<organism evidence="3 4">
    <name type="scientific">Denticeps clupeoides</name>
    <name type="common">denticle herring</name>
    <dbReference type="NCBI Taxonomy" id="299321"/>
    <lineage>
        <taxon>Eukaryota</taxon>
        <taxon>Metazoa</taxon>
        <taxon>Chordata</taxon>
        <taxon>Craniata</taxon>
        <taxon>Vertebrata</taxon>
        <taxon>Euteleostomi</taxon>
        <taxon>Actinopterygii</taxon>
        <taxon>Neopterygii</taxon>
        <taxon>Teleostei</taxon>
        <taxon>Clupei</taxon>
        <taxon>Clupeiformes</taxon>
        <taxon>Denticipitoidei</taxon>
        <taxon>Denticipitidae</taxon>
        <taxon>Denticeps</taxon>
    </lineage>
</organism>
<reference evidence="3 4" key="1">
    <citation type="submission" date="2020-06" db="EMBL/GenBank/DDBJ databases">
        <authorList>
            <consortium name="Wellcome Sanger Institute Data Sharing"/>
        </authorList>
    </citation>
    <scope>NUCLEOTIDE SEQUENCE [LARGE SCALE GENOMIC DNA]</scope>
</reference>
<evidence type="ECO:0008006" key="5">
    <source>
        <dbReference type="Google" id="ProtNLM"/>
    </source>
</evidence>
<dbReference type="InterPro" id="IPR019734">
    <property type="entry name" value="TPR_rpt"/>
</dbReference>
<dbReference type="Pfam" id="PF14938">
    <property type="entry name" value="SNAP"/>
    <property type="match status" value="1"/>
</dbReference>
<evidence type="ECO:0000256" key="2">
    <source>
        <dbReference type="SAM" id="Phobius"/>
    </source>
</evidence>
<dbReference type="PANTHER" id="PTHR47050:SF2">
    <property type="entry name" value="TETRATRICOPEPTIDE REPEAT PROTEIN 24"/>
    <property type="match status" value="1"/>
</dbReference>
<feature type="transmembrane region" description="Helical" evidence="2">
    <location>
        <begin position="397"/>
        <end position="419"/>
    </location>
</feature>
<gene>
    <name evidence="3" type="primary">TTC39C</name>
</gene>
<name>A0AAY4E0Q7_9TELE</name>
<protein>
    <recommendedName>
        <fullName evidence="5">Tetratricopeptide repeat domain 24</fullName>
    </recommendedName>
</protein>
<keyword evidence="2" id="KW-0812">Transmembrane</keyword>
<dbReference type="Proteomes" id="UP000694580">
    <property type="component" value="Chromosome 5"/>
</dbReference>